<reference evidence="1" key="1">
    <citation type="submission" date="2021-02" db="EMBL/GenBank/DDBJ databases">
        <authorList>
            <person name="Syme A R."/>
            <person name="Syme A R."/>
            <person name="Moolhuijzen P."/>
        </authorList>
    </citation>
    <scope>NUCLEOTIDE SEQUENCE</scope>
    <source>
        <strain evidence="1">W1-1</strain>
    </source>
</reference>
<evidence type="ECO:0000313" key="2">
    <source>
        <dbReference type="Proteomes" id="UP000472372"/>
    </source>
</evidence>
<name>A0A6S6VEH5_9PLEO</name>
<dbReference type="AlphaFoldDB" id="A0A6S6VEH5"/>
<protein>
    <submittedName>
        <fullName evidence="1">Uncharacterized protein</fullName>
    </submittedName>
</protein>
<evidence type="ECO:0000313" key="1">
    <source>
        <dbReference type="EMBL" id="CAE7013025.1"/>
    </source>
</evidence>
<accession>A0A6S6VEH5</accession>
<dbReference type="PANTHER" id="PTHR42339">
    <property type="entry name" value="HISTONE H1"/>
    <property type="match status" value="1"/>
</dbReference>
<proteinExistence type="predicted"/>
<organism evidence="1 2">
    <name type="scientific">Pyrenophora teres f. teres</name>
    <dbReference type="NCBI Taxonomy" id="97479"/>
    <lineage>
        <taxon>Eukaryota</taxon>
        <taxon>Fungi</taxon>
        <taxon>Dikarya</taxon>
        <taxon>Ascomycota</taxon>
        <taxon>Pezizomycotina</taxon>
        <taxon>Dothideomycetes</taxon>
        <taxon>Pleosporomycetidae</taxon>
        <taxon>Pleosporales</taxon>
        <taxon>Pleosporineae</taxon>
        <taxon>Pleosporaceae</taxon>
        <taxon>Pyrenophora</taxon>
    </lineage>
</organism>
<dbReference type="Proteomes" id="UP000472372">
    <property type="component" value="Chromosome 2"/>
</dbReference>
<sequence length="102" mass="11335">MNIKARPNKKVKEDGKGDGPPSLDNVKLDGEREDKVPVYNTCDDVRRKIKKPGVTQASFLRAASAFFHTTEKKLSARQLPTFRSKKGAYEGNTSGLFYGAFI</sequence>
<dbReference type="EMBL" id="HG992978">
    <property type="protein sequence ID" value="CAE7013025.1"/>
    <property type="molecule type" value="Genomic_DNA"/>
</dbReference>
<dbReference type="PANTHER" id="PTHR42339:SF1">
    <property type="entry name" value="HISTONE H1"/>
    <property type="match status" value="1"/>
</dbReference>
<gene>
    <name evidence="1" type="ORF">PTTW11_02440</name>
</gene>